<keyword evidence="7" id="KW-0675">Receptor</keyword>
<keyword evidence="4 10" id="KW-1133">Transmembrane helix</keyword>
<keyword evidence="5" id="KW-0297">G-protein coupled receptor</keyword>
<comment type="subcellular location">
    <subcellularLocation>
        <location evidence="1">Membrane</location>
        <topology evidence="1">Multi-pass membrane protein</topology>
    </subcellularLocation>
</comment>
<evidence type="ECO:0000256" key="7">
    <source>
        <dbReference type="ARBA" id="ARBA00023170"/>
    </source>
</evidence>
<feature type="transmembrane region" description="Helical" evidence="10">
    <location>
        <begin position="37"/>
        <end position="59"/>
    </location>
</feature>
<evidence type="ECO:0000259" key="12">
    <source>
        <dbReference type="PROSITE" id="PS50262"/>
    </source>
</evidence>
<feature type="compositionally biased region" description="Polar residues" evidence="9">
    <location>
        <begin position="149"/>
        <end position="173"/>
    </location>
</feature>
<evidence type="ECO:0000256" key="10">
    <source>
        <dbReference type="SAM" id="Phobius"/>
    </source>
</evidence>
<evidence type="ECO:0000256" key="5">
    <source>
        <dbReference type="ARBA" id="ARBA00023040"/>
    </source>
</evidence>
<evidence type="ECO:0000256" key="8">
    <source>
        <dbReference type="ARBA" id="ARBA00023224"/>
    </source>
</evidence>
<reference evidence="13" key="1">
    <citation type="journal article" date="2023" name="IScience">
        <title>Live-bearing cockroach genome reveals convergent evolutionary mechanisms linked to viviparity in insects and beyond.</title>
        <authorList>
            <person name="Fouks B."/>
            <person name="Harrison M.C."/>
            <person name="Mikhailova A.A."/>
            <person name="Marchal E."/>
            <person name="English S."/>
            <person name="Carruthers M."/>
            <person name="Jennings E.C."/>
            <person name="Chiamaka E.L."/>
            <person name="Frigard R.A."/>
            <person name="Pippel M."/>
            <person name="Attardo G.M."/>
            <person name="Benoit J.B."/>
            <person name="Bornberg-Bauer E."/>
            <person name="Tobe S.S."/>
        </authorList>
    </citation>
    <scope>NUCLEOTIDE SEQUENCE</scope>
    <source>
        <strain evidence="13">Stay&amp;Tobe</strain>
    </source>
</reference>
<dbReference type="Proteomes" id="UP001233999">
    <property type="component" value="Unassembled WGS sequence"/>
</dbReference>
<evidence type="ECO:0000256" key="2">
    <source>
        <dbReference type="ARBA" id="ARBA00010663"/>
    </source>
</evidence>
<feature type="signal peptide" evidence="11">
    <location>
        <begin position="1"/>
        <end position="21"/>
    </location>
</feature>
<dbReference type="GO" id="GO:0005886">
    <property type="term" value="C:plasma membrane"/>
    <property type="evidence" value="ECO:0007669"/>
    <property type="project" value="TreeGrafter"/>
</dbReference>
<dbReference type="InterPro" id="IPR000276">
    <property type="entry name" value="GPCR_Rhodpsn"/>
</dbReference>
<feature type="domain" description="G-protein coupled receptors family 1 profile" evidence="12">
    <location>
        <begin position="1"/>
        <end position="60"/>
    </location>
</feature>
<evidence type="ECO:0000256" key="3">
    <source>
        <dbReference type="ARBA" id="ARBA00022692"/>
    </source>
</evidence>
<dbReference type="PANTHER" id="PTHR24243">
    <property type="entry name" value="G-PROTEIN COUPLED RECEPTOR"/>
    <property type="match status" value="1"/>
</dbReference>
<feature type="compositionally biased region" description="Low complexity" evidence="9">
    <location>
        <begin position="174"/>
        <end position="187"/>
    </location>
</feature>
<name>A0AAD8EJF2_DIPPU</name>
<feature type="chain" id="PRO_5042259345" description="G-protein coupled receptors family 1 profile domain-containing protein" evidence="11">
    <location>
        <begin position="22"/>
        <end position="216"/>
    </location>
</feature>
<dbReference type="Gene3D" id="1.20.1070.10">
    <property type="entry name" value="Rhodopsin 7-helix transmembrane proteins"/>
    <property type="match status" value="1"/>
</dbReference>
<comment type="caution">
    <text evidence="13">The sequence shown here is derived from an EMBL/GenBank/DDBJ whole genome shotgun (WGS) entry which is preliminary data.</text>
</comment>
<evidence type="ECO:0000256" key="4">
    <source>
        <dbReference type="ARBA" id="ARBA00022989"/>
    </source>
</evidence>
<gene>
    <name evidence="13" type="ORF">L9F63_001270</name>
</gene>
<keyword evidence="14" id="KW-1185">Reference proteome</keyword>
<dbReference type="InterPro" id="IPR017452">
    <property type="entry name" value="GPCR_Rhodpsn_7TM"/>
</dbReference>
<evidence type="ECO:0000256" key="11">
    <source>
        <dbReference type="SAM" id="SignalP"/>
    </source>
</evidence>
<feature type="region of interest" description="Disordered" evidence="9">
    <location>
        <begin position="103"/>
        <end position="189"/>
    </location>
</feature>
<evidence type="ECO:0000256" key="6">
    <source>
        <dbReference type="ARBA" id="ARBA00023136"/>
    </source>
</evidence>
<keyword evidence="8" id="KW-0807">Transducer</keyword>
<feature type="compositionally biased region" description="Polar residues" evidence="9">
    <location>
        <begin position="110"/>
        <end position="121"/>
    </location>
</feature>
<evidence type="ECO:0000313" key="13">
    <source>
        <dbReference type="EMBL" id="KAJ9592154.1"/>
    </source>
</evidence>
<evidence type="ECO:0000256" key="9">
    <source>
        <dbReference type="SAM" id="MobiDB-lite"/>
    </source>
</evidence>
<evidence type="ECO:0000256" key="1">
    <source>
        <dbReference type="ARBA" id="ARBA00004141"/>
    </source>
</evidence>
<dbReference type="SUPFAM" id="SSF81321">
    <property type="entry name" value="Family A G protein-coupled receptor-like"/>
    <property type="match status" value="1"/>
</dbReference>
<dbReference type="PROSITE" id="PS50262">
    <property type="entry name" value="G_PROTEIN_RECEP_F1_2"/>
    <property type="match status" value="1"/>
</dbReference>
<proteinExistence type="inferred from homology"/>
<accession>A0AAD8EJF2</accession>
<dbReference type="Pfam" id="PF00001">
    <property type="entry name" value="7tm_1"/>
    <property type="match status" value="1"/>
</dbReference>
<keyword evidence="11" id="KW-0732">Signal</keyword>
<organism evidence="13 14">
    <name type="scientific">Diploptera punctata</name>
    <name type="common">Pacific beetle cockroach</name>
    <dbReference type="NCBI Taxonomy" id="6984"/>
    <lineage>
        <taxon>Eukaryota</taxon>
        <taxon>Metazoa</taxon>
        <taxon>Ecdysozoa</taxon>
        <taxon>Arthropoda</taxon>
        <taxon>Hexapoda</taxon>
        <taxon>Insecta</taxon>
        <taxon>Pterygota</taxon>
        <taxon>Neoptera</taxon>
        <taxon>Polyneoptera</taxon>
        <taxon>Dictyoptera</taxon>
        <taxon>Blattodea</taxon>
        <taxon>Blaberoidea</taxon>
        <taxon>Blaberidae</taxon>
        <taxon>Diplopterinae</taxon>
        <taxon>Diploptera</taxon>
    </lineage>
</organism>
<dbReference type="EMBL" id="JASPKZ010003844">
    <property type="protein sequence ID" value="KAJ9592154.1"/>
    <property type="molecule type" value="Genomic_DNA"/>
</dbReference>
<sequence length="216" mass="23810">LRAFALAVVVAFFICWAPFHAQRLVAIYGNKDKMMKIYEIITYISGILYYVSTTINPILYHTMSLKFREAFKDTIARCCGFRGIKAHRAGRSYSILSRSAQRGAVGSGNAGQESTDYSGNSVREEVIPGGSSNGGSSEGSTVIHKESQINHLPNNCNQNRQNSQGSAEANSMRSLASSSNEVSNSSLRDVERGALEDELTAYMEELRQREMLYANT</sequence>
<dbReference type="PANTHER" id="PTHR24243:SF208">
    <property type="entry name" value="PYROKININ-1 RECEPTOR"/>
    <property type="match status" value="1"/>
</dbReference>
<dbReference type="GO" id="GO:0008188">
    <property type="term" value="F:neuropeptide receptor activity"/>
    <property type="evidence" value="ECO:0007669"/>
    <property type="project" value="TreeGrafter"/>
</dbReference>
<feature type="non-terminal residue" evidence="13">
    <location>
        <position position="1"/>
    </location>
</feature>
<dbReference type="PRINTS" id="PR00237">
    <property type="entry name" value="GPCRRHODOPSN"/>
</dbReference>
<dbReference type="AlphaFoldDB" id="A0AAD8EJF2"/>
<keyword evidence="3 10" id="KW-0812">Transmembrane</keyword>
<comment type="similarity">
    <text evidence="2">Belongs to the G-protein coupled receptor 1 family.</text>
</comment>
<keyword evidence="6 10" id="KW-0472">Membrane</keyword>
<reference evidence="13" key="2">
    <citation type="submission" date="2023-05" db="EMBL/GenBank/DDBJ databases">
        <authorList>
            <person name="Fouks B."/>
        </authorList>
    </citation>
    <scope>NUCLEOTIDE SEQUENCE</scope>
    <source>
        <strain evidence="13">Stay&amp;Tobe</strain>
        <tissue evidence="13">Testes</tissue>
    </source>
</reference>
<evidence type="ECO:0000313" key="14">
    <source>
        <dbReference type="Proteomes" id="UP001233999"/>
    </source>
</evidence>
<feature type="non-terminal residue" evidence="13">
    <location>
        <position position="216"/>
    </location>
</feature>
<protein>
    <recommendedName>
        <fullName evidence="12">G-protein coupled receptors family 1 profile domain-containing protein</fullName>
    </recommendedName>
</protein>